<sequence length="57" mass="6275">MNAILEPGMFVQHPNHPEWGIGQVQSNIDGKITVNFEETGKVVIASARIDLVVVYDP</sequence>
<proteinExistence type="predicted"/>
<accession>A0ABV5JH26</accession>
<evidence type="ECO:0000313" key="1">
    <source>
        <dbReference type="EMBL" id="MFB9232415.1"/>
    </source>
</evidence>
<evidence type="ECO:0000313" key="2">
    <source>
        <dbReference type="Proteomes" id="UP001589683"/>
    </source>
</evidence>
<keyword evidence="2" id="KW-1185">Reference proteome</keyword>
<protein>
    <submittedName>
        <fullName evidence="1">DUF3553 domain-containing protein</fullName>
    </submittedName>
</protein>
<name>A0ABV5JH26_9RHOB</name>
<comment type="caution">
    <text evidence="1">The sequence shown here is derived from an EMBL/GenBank/DDBJ whole genome shotgun (WGS) entry which is preliminary data.</text>
</comment>
<dbReference type="InterPro" id="IPR021938">
    <property type="entry name" value="DUF3553"/>
</dbReference>
<dbReference type="Pfam" id="PF12073">
    <property type="entry name" value="DUF3553"/>
    <property type="match status" value="1"/>
</dbReference>
<dbReference type="RefSeq" id="WP_213887950.1">
    <property type="nucleotide sequence ID" value="NZ_JAGFNU010000002.1"/>
</dbReference>
<dbReference type="Proteomes" id="UP001589683">
    <property type="component" value="Unassembled WGS sequence"/>
</dbReference>
<gene>
    <name evidence="1" type="ORF">ACFFUT_11525</name>
</gene>
<reference evidence="1 2" key="1">
    <citation type="submission" date="2024-09" db="EMBL/GenBank/DDBJ databases">
        <authorList>
            <person name="Sun Q."/>
            <person name="Mori K."/>
        </authorList>
    </citation>
    <scope>NUCLEOTIDE SEQUENCE [LARGE SCALE GENOMIC DNA]</scope>
    <source>
        <strain evidence="1 2">CECT 8726</strain>
    </source>
</reference>
<dbReference type="EMBL" id="JBHMEA010000039">
    <property type="protein sequence ID" value="MFB9232415.1"/>
    <property type="molecule type" value="Genomic_DNA"/>
</dbReference>
<organism evidence="1 2">
    <name type="scientific">Pseudohalocynthiibacter aestuariivivens</name>
    <dbReference type="NCBI Taxonomy" id="1591409"/>
    <lineage>
        <taxon>Bacteria</taxon>
        <taxon>Pseudomonadati</taxon>
        <taxon>Pseudomonadota</taxon>
        <taxon>Alphaproteobacteria</taxon>
        <taxon>Rhodobacterales</taxon>
        <taxon>Paracoccaceae</taxon>
        <taxon>Pseudohalocynthiibacter</taxon>
    </lineage>
</organism>